<dbReference type="PANTHER" id="PTHR33938">
    <property type="entry name" value="FERULOYL ESTERASE B-RELATED"/>
    <property type="match status" value="1"/>
</dbReference>
<gene>
    <name evidence="9" type="ORF">DL546_003867</name>
</gene>
<evidence type="ECO:0000313" key="9">
    <source>
        <dbReference type="EMBL" id="RKU41084.1"/>
    </source>
</evidence>
<evidence type="ECO:0000256" key="3">
    <source>
        <dbReference type="ARBA" id="ARBA00022723"/>
    </source>
</evidence>
<sequence length="466" mass="50715">MANMTLNCTAATFATPTILGAEILAIHANLVTNYSANVSDQYYYNHPSSVLEGVDFCNVTVSYTHPGQEDAINVETWLPLHNNWNSRLQAVRGGGYIPSRFFLSYAAMVGALGEGYAASSSDAGLWPSPYLPDSWAQISPGNVDLYKLQNFGSVALRDQGGRQGYMLAQRYPDAYDGIAAAAPAINWGQFFVASSWTQVMMNILQLYPFPCELDAITDAAIAACDALDGVVDNLVSDADACFFDPFTMVGTKINCTQTGKEILISSAAATVANLTWAGPATPEGQRLCYHLGSGLCYDRLHKWKPATWNYTLIDSVKEFAQLFHDSVDQFDSLIGTRNPDLSAFRDAGGKLLTYHGLADGIVPVKGTTEYYNRTLEVTPDARDFYRYFQVPGLGHCAGGSGGQPTATFQALVDWVEKGFVPDSLPIQFKDSDGIQQDRILCPFPQKPRLTPNATIPASRNSFECTA</sequence>
<keyword evidence="4" id="KW-0732">Signal</keyword>
<dbReference type="PANTHER" id="PTHR33938:SF13">
    <property type="entry name" value="CARBOXYLIC ESTER HYDROLASE"/>
    <property type="match status" value="1"/>
</dbReference>
<evidence type="ECO:0000256" key="4">
    <source>
        <dbReference type="ARBA" id="ARBA00022729"/>
    </source>
</evidence>
<keyword evidence="7" id="KW-1015">Disulfide bond</keyword>
<evidence type="ECO:0000256" key="6">
    <source>
        <dbReference type="ARBA" id="ARBA00022837"/>
    </source>
</evidence>
<dbReference type="SUPFAM" id="SSF53474">
    <property type="entry name" value="alpha/beta-Hydrolases"/>
    <property type="match status" value="1"/>
</dbReference>
<protein>
    <recommendedName>
        <fullName evidence="8">Carboxylic ester hydrolase</fullName>
        <ecNumber evidence="8">3.1.1.-</ecNumber>
    </recommendedName>
</protein>
<evidence type="ECO:0000256" key="1">
    <source>
        <dbReference type="ARBA" id="ARBA00006249"/>
    </source>
</evidence>
<name>A0A420XZH6_9PEZI</name>
<evidence type="ECO:0000256" key="7">
    <source>
        <dbReference type="ARBA" id="ARBA00023157"/>
    </source>
</evidence>
<accession>A0A420XZH6</accession>
<comment type="caution">
    <text evidence="9">The sequence shown here is derived from an EMBL/GenBank/DDBJ whole genome shotgun (WGS) entry which is preliminary data.</text>
</comment>
<dbReference type="EC" id="3.1.1.-" evidence="8"/>
<keyword evidence="6" id="KW-0106">Calcium</keyword>
<evidence type="ECO:0000256" key="5">
    <source>
        <dbReference type="ARBA" id="ARBA00022801"/>
    </source>
</evidence>
<comment type="similarity">
    <text evidence="1 8">Belongs to the tannase family.</text>
</comment>
<evidence type="ECO:0000313" key="10">
    <source>
        <dbReference type="Proteomes" id="UP000275385"/>
    </source>
</evidence>
<evidence type="ECO:0000256" key="2">
    <source>
        <dbReference type="ARBA" id="ARBA00022487"/>
    </source>
</evidence>
<dbReference type="OrthoDB" id="3039123at2759"/>
<dbReference type="Gene3D" id="3.40.50.1820">
    <property type="entry name" value="alpha/beta hydrolase"/>
    <property type="match status" value="1"/>
</dbReference>
<organism evidence="9 10">
    <name type="scientific">Coniochaeta pulveracea</name>
    <dbReference type="NCBI Taxonomy" id="177199"/>
    <lineage>
        <taxon>Eukaryota</taxon>
        <taxon>Fungi</taxon>
        <taxon>Dikarya</taxon>
        <taxon>Ascomycota</taxon>
        <taxon>Pezizomycotina</taxon>
        <taxon>Sordariomycetes</taxon>
        <taxon>Sordariomycetidae</taxon>
        <taxon>Coniochaetales</taxon>
        <taxon>Coniochaetaceae</taxon>
        <taxon>Coniochaeta</taxon>
    </lineage>
</organism>
<reference evidence="9 10" key="1">
    <citation type="submission" date="2018-08" db="EMBL/GenBank/DDBJ databases">
        <title>Draft genome of the lignicolous fungus Coniochaeta pulveracea.</title>
        <authorList>
            <person name="Borstlap C.J."/>
            <person name="De Witt R.N."/>
            <person name="Botha A."/>
            <person name="Volschenk H."/>
        </authorList>
    </citation>
    <scope>NUCLEOTIDE SEQUENCE [LARGE SCALE GENOMIC DNA]</scope>
    <source>
        <strain evidence="9 10">CAB683</strain>
    </source>
</reference>
<dbReference type="AlphaFoldDB" id="A0A420XZH6"/>
<evidence type="ECO:0000256" key="8">
    <source>
        <dbReference type="RuleBase" id="RU361238"/>
    </source>
</evidence>
<dbReference type="GO" id="GO:0046872">
    <property type="term" value="F:metal ion binding"/>
    <property type="evidence" value="ECO:0007669"/>
    <property type="project" value="UniProtKB-KW"/>
</dbReference>
<dbReference type="Pfam" id="PF07519">
    <property type="entry name" value="Tannase"/>
    <property type="match status" value="2"/>
</dbReference>
<keyword evidence="10" id="KW-1185">Reference proteome</keyword>
<dbReference type="EMBL" id="QVQW01000083">
    <property type="protein sequence ID" value="RKU41084.1"/>
    <property type="molecule type" value="Genomic_DNA"/>
</dbReference>
<dbReference type="Proteomes" id="UP000275385">
    <property type="component" value="Unassembled WGS sequence"/>
</dbReference>
<keyword evidence="2" id="KW-0719">Serine esterase</keyword>
<proteinExistence type="inferred from homology"/>
<dbReference type="InterPro" id="IPR011118">
    <property type="entry name" value="Tannase/feruloyl_esterase"/>
</dbReference>
<dbReference type="GO" id="GO:0030600">
    <property type="term" value="F:feruloyl esterase activity"/>
    <property type="evidence" value="ECO:0007669"/>
    <property type="project" value="UniProtKB-ARBA"/>
</dbReference>
<keyword evidence="3" id="KW-0479">Metal-binding</keyword>
<keyword evidence="5 8" id="KW-0378">Hydrolase</keyword>
<dbReference type="STRING" id="177199.A0A420XZH6"/>
<dbReference type="InterPro" id="IPR029058">
    <property type="entry name" value="AB_hydrolase_fold"/>
</dbReference>